<evidence type="ECO:0000313" key="1">
    <source>
        <dbReference type="EMBL" id="ABT14742.1"/>
    </source>
</evidence>
<accession>A7IWL8</accession>
<keyword evidence="2" id="KW-1185">Reference proteome</keyword>
<dbReference type="Proteomes" id="UP000202419">
    <property type="component" value="Segment"/>
</dbReference>
<gene>
    <name evidence="1" type="primary">b343L</name>
    <name evidence="1" type="ORF">NY2A_b343L</name>
</gene>
<organism evidence="1 2">
    <name type="scientific">Paramecium bursaria Chlorella virus NY2A</name>
    <name type="common">PBCV-NY2A</name>
    <dbReference type="NCBI Taxonomy" id="46021"/>
    <lineage>
        <taxon>Viruses</taxon>
        <taxon>Varidnaviria</taxon>
        <taxon>Bamfordvirae</taxon>
        <taxon>Nucleocytoviricota</taxon>
        <taxon>Megaviricetes</taxon>
        <taxon>Algavirales</taxon>
        <taxon>Phycodnaviridae</taxon>
        <taxon>Chlorovirus</taxon>
        <taxon>Chlorovirus americanus</taxon>
    </lineage>
</organism>
<name>A7IWL8_PBCVN</name>
<dbReference type="GeneID" id="5659035"/>
<dbReference type="RefSeq" id="YP_001497539.1">
    <property type="nucleotide sequence ID" value="NC_009898.1"/>
</dbReference>
<dbReference type="EMBL" id="DQ491002">
    <property type="protein sequence ID" value="ABT14742.1"/>
    <property type="molecule type" value="Genomic_DNA"/>
</dbReference>
<protein>
    <submittedName>
        <fullName evidence="1">Uncharacterized protein b343L</fullName>
    </submittedName>
</protein>
<reference evidence="1 2" key="1">
    <citation type="journal article" date="2007" name="Virology">
        <title>Sequence and annotation of the 369-kb NY-2A and the 345-kb AR158 viruses that infect Chlorella NC64A.</title>
        <authorList>
            <person name="Fitzgerald L.A."/>
            <person name="Graves M.V."/>
            <person name="Li X."/>
            <person name="Feldblyum T."/>
            <person name="Nierman W.C."/>
            <person name="Van Etten J.L."/>
        </authorList>
    </citation>
    <scope>NUCLEOTIDE SEQUENCE [LARGE SCALE GENOMIC DNA]</scope>
    <source>
        <strain evidence="1 2">NY-2A</strain>
    </source>
</reference>
<proteinExistence type="predicted"/>
<dbReference type="OrthoDB" id="38469at10239"/>
<dbReference type="KEGG" id="vg:5659035"/>
<organismHost>
    <name type="scientific">Chlorella</name>
    <dbReference type="NCBI Taxonomy" id="3071"/>
</organismHost>
<sequence>MISDRLLNFRLCFLFFRNFAFLCNSRQHIFIHFPSFIVENENFRVFYGFCDRMMKYMLANFVHFILIVNKNRMSHHDSHYRHFD</sequence>
<evidence type="ECO:0000313" key="2">
    <source>
        <dbReference type="Proteomes" id="UP000202419"/>
    </source>
</evidence>